<protein>
    <submittedName>
        <fullName evidence="1">Uncharacterized protein</fullName>
    </submittedName>
</protein>
<dbReference type="AlphaFoldDB" id="A0A4C1XJK6"/>
<gene>
    <name evidence="1" type="ORF">EVAR_40202_1</name>
</gene>
<accession>A0A4C1XJK6</accession>
<dbReference type="Proteomes" id="UP000299102">
    <property type="component" value="Unassembled WGS sequence"/>
</dbReference>
<keyword evidence="2" id="KW-1185">Reference proteome</keyword>
<evidence type="ECO:0000313" key="2">
    <source>
        <dbReference type="Proteomes" id="UP000299102"/>
    </source>
</evidence>
<organism evidence="1 2">
    <name type="scientific">Eumeta variegata</name>
    <name type="common">Bagworm moth</name>
    <name type="synonym">Eumeta japonica</name>
    <dbReference type="NCBI Taxonomy" id="151549"/>
    <lineage>
        <taxon>Eukaryota</taxon>
        <taxon>Metazoa</taxon>
        <taxon>Ecdysozoa</taxon>
        <taxon>Arthropoda</taxon>
        <taxon>Hexapoda</taxon>
        <taxon>Insecta</taxon>
        <taxon>Pterygota</taxon>
        <taxon>Neoptera</taxon>
        <taxon>Endopterygota</taxon>
        <taxon>Lepidoptera</taxon>
        <taxon>Glossata</taxon>
        <taxon>Ditrysia</taxon>
        <taxon>Tineoidea</taxon>
        <taxon>Psychidae</taxon>
        <taxon>Oiketicinae</taxon>
        <taxon>Eumeta</taxon>
    </lineage>
</organism>
<proteinExistence type="predicted"/>
<sequence length="118" mass="12916">MATTALAHPPLPTSLSQPCAIIRLLRSGYGGSRWSPPPMDTYNARYISKGGLQGSWVKILSDGGGDGLMEGRPDRQTEYFGRVDRGGALTRHGAGGPRPEYEWREIATHQFLNYDPKA</sequence>
<comment type="caution">
    <text evidence="1">The sequence shown here is derived from an EMBL/GenBank/DDBJ whole genome shotgun (WGS) entry which is preliminary data.</text>
</comment>
<reference evidence="1 2" key="1">
    <citation type="journal article" date="2019" name="Commun. Biol.">
        <title>The bagworm genome reveals a unique fibroin gene that provides high tensile strength.</title>
        <authorList>
            <person name="Kono N."/>
            <person name="Nakamura H."/>
            <person name="Ohtoshi R."/>
            <person name="Tomita M."/>
            <person name="Numata K."/>
            <person name="Arakawa K."/>
        </authorList>
    </citation>
    <scope>NUCLEOTIDE SEQUENCE [LARGE SCALE GENOMIC DNA]</scope>
</reference>
<dbReference type="EMBL" id="BGZK01000883">
    <property type="protein sequence ID" value="GBP63951.1"/>
    <property type="molecule type" value="Genomic_DNA"/>
</dbReference>
<evidence type="ECO:0000313" key="1">
    <source>
        <dbReference type="EMBL" id="GBP63951.1"/>
    </source>
</evidence>
<name>A0A4C1XJK6_EUMVA</name>